<accession>A0A8T0ASS1</accession>
<dbReference type="InterPro" id="IPR035976">
    <property type="entry name" value="Sushi/SCR/CCP_sf"/>
</dbReference>
<name>A0A8T0ASS1_SILME</name>
<evidence type="ECO:0000256" key="6">
    <source>
        <dbReference type="PROSITE-ProRule" id="PRU00302"/>
    </source>
</evidence>
<keyword evidence="8" id="KW-1133">Transmembrane helix</keyword>
<dbReference type="PROSITE" id="PS50923">
    <property type="entry name" value="SUSHI"/>
    <property type="match status" value="7"/>
</dbReference>
<dbReference type="Gene3D" id="2.10.70.10">
    <property type="entry name" value="Complement Module, domain 1"/>
    <property type="match status" value="8"/>
</dbReference>
<comment type="caution">
    <text evidence="11">The sequence shown here is derived from an EMBL/GenBank/DDBJ whole genome shotgun (WGS) entry which is preliminary data.</text>
</comment>
<feature type="disulfide bond" evidence="6">
    <location>
        <begin position="416"/>
        <end position="443"/>
    </location>
</feature>
<evidence type="ECO:0000259" key="10">
    <source>
        <dbReference type="PROSITE" id="PS50923"/>
    </source>
</evidence>
<proteinExistence type="predicted"/>
<evidence type="ECO:0000256" key="1">
    <source>
        <dbReference type="ARBA" id="ARBA00022659"/>
    </source>
</evidence>
<feature type="signal peptide" evidence="9">
    <location>
        <begin position="1"/>
        <end position="24"/>
    </location>
</feature>
<feature type="domain" description="Sushi" evidence="10">
    <location>
        <begin position="146"/>
        <end position="205"/>
    </location>
</feature>
<dbReference type="Proteomes" id="UP000606274">
    <property type="component" value="Unassembled WGS sequence"/>
</dbReference>
<keyword evidence="8" id="KW-0472">Membrane</keyword>
<sequence length="575" mass="62540">MCETPWYRLFIFLACLMKAAEIQAQCAKPSVGGNRVIVDDLGLTTYPNGSTLIFKCSIGYKTVNLTASKTITCVGPEWTNLDLTCTKKSCGSLPDLSNGKYTFPDGNLFGATAIAVCNEGYMMVGVNTRNCHDSGWDGRDPVCEVVKCLPPPTMQNGTFQPVKDFYNYNEVVTYTCTDGYTLDGNSEISCSNNGTFQPPPPRCVFVRCETPDIKNAVRIEGKSPPYGYGNFVKYKCNEGYTMIGADNLVCEINGWNPPPPTCIQQCTKPIVGGNREMVNDSGLQTYPNGSTITFKCSTGYQPVDPLASRTMTCIGPEWTNLDLTCTKKSCGSLPDLANGKYTFPDGILFGATAIAECNKGYSLVGVKTRNCLDAGWDGRDPVCEAVKCLPPQTVQNGTFEPVKDFYNYNEVVTYTCSNDYTLDGVDSLTCSDNGTFQPPPPRCTIVRCETPNIKNAVRIEGKAPPYGYGNFVRYKCDDGYTMTGDDYLVCEIHGWSPPPPSCTRSQVAPTTPPPSNSTQVAPTTPPPSDGTSVKSSIIIIAVVVSIVVLLAGILLAVFFSRKKEIKEQAFRLMPK</sequence>
<evidence type="ECO:0000256" key="7">
    <source>
        <dbReference type="SAM" id="MobiDB-lite"/>
    </source>
</evidence>
<feature type="domain" description="Sushi" evidence="10">
    <location>
        <begin position="386"/>
        <end position="445"/>
    </location>
</feature>
<feature type="region of interest" description="Disordered" evidence="7">
    <location>
        <begin position="501"/>
        <end position="530"/>
    </location>
</feature>
<keyword evidence="2 9" id="KW-0732">Signal</keyword>
<dbReference type="OrthoDB" id="6480633at2759"/>
<keyword evidence="8" id="KW-0812">Transmembrane</keyword>
<dbReference type="PANTHER" id="PTHR19325">
    <property type="entry name" value="COMPLEMENT COMPONENT-RELATED SUSHI DOMAIN-CONTAINING"/>
    <property type="match status" value="1"/>
</dbReference>
<feature type="domain" description="Sushi" evidence="10">
    <location>
        <begin position="24"/>
        <end position="87"/>
    </location>
</feature>
<dbReference type="CDD" id="cd00033">
    <property type="entry name" value="CCP"/>
    <property type="match status" value="7"/>
</dbReference>
<feature type="chain" id="PRO_5035765809" description="Sushi domain-containing protein" evidence="9">
    <location>
        <begin position="25"/>
        <end position="575"/>
    </location>
</feature>
<feature type="transmembrane region" description="Helical" evidence="8">
    <location>
        <begin position="537"/>
        <end position="559"/>
    </location>
</feature>
<feature type="domain" description="Sushi" evidence="10">
    <location>
        <begin position="446"/>
        <end position="504"/>
    </location>
</feature>
<dbReference type="PANTHER" id="PTHR19325:SF560">
    <property type="entry name" value="SUSHI, VON WILLEBRAND FACTOR TYPE A, EGF AND PENTRAXIN DOMAIN-CONTAINING PROTEIN 1"/>
    <property type="match status" value="1"/>
</dbReference>
<evidence type="ECO:0000256" key="3">
    <source>
        <dbReference type="ARBA" id="ARBA00022737"/>
    </source>
</evidence>
<evidence type="ECO:0000313" key="12">
    <source>
        <dbReference type="Proteomes" id="UP000606274"/>
    </source>
</evidence>
<dbReference type="EMBL" id="JABFDY010000016">
    <property type="protein sequence ID" value="KAF7696153.1"/>
    <property type="molecule type" value="Genomic_DNA"/>
</dbReference>
<gene>
    <name evidence="11" type="ORF">HF521_006247</name>
</gene>
<evidence type="ECO:0000256" key="8">
    <source>
        <dbReference type="SAM" id="Phobius"/>
    </source>
</evidence>
<dbReference type="FunFam" id="2.10.70.10:FF:000014">
    <property type="entry name" value="Membrane cofactor protein"/>
    <property type="match status" value="1"/>
</dbReference>
<feature type="disulfide bond" evidence="6">
    <location>
        <begin position="176"/>
        <end position="203"/>
    </location>
</feature>
<organism evidence="11 12">
    <name type="scientific">Silurus meridionalis</name>
    <name type="common">Southern catfish</name>
    <name type="synonym">Silurus soldatovi meridionalis</name>
    <dbReference type="NCBI Taxonomy" id="175797"/>
    <lineage>
        <taxon>Eukaryota</taxon>
        <taxon>Metazoa</taxon>
        <taxon>Chordata</taxon>
        <taxon>Craniata</taxon>
        <taxon>Vertebrata</taxon>
        <taxon>Euteleostomi</taxon>
        <taxon>Actinopterygii</taxon>
        <taxon>Neopterygii</taxon>
        <taxon>Teleostei</taxon>
        <taxon>Ostariophysi</taxon>
        <taxon>Siluriformes</taxon>
        <taxon>Siluridae</taxon>
        <taxon>Silurus</taxon>
    </lineage>
</organism>
<evidence type="ECO:0000256" key="9">
    <source>
        <dbReference type="SAM" id="SignalP"/>
    </source>
</evidence>
<reference evidence="11" key="1">
    <citation type="submission" date="2020-08" db="EMBL/GenBank/DDBJ databases">
        <title>Chromosome-level assembly of Southern catfish (Silurus meridionalis) provides insights into visual adaptation to the nocturnal and benthic lifestyles.</title>
        <authorList>
            <person name="Zhang Y."/>
            <person name="Wang D."/>
            <person name="Peng Z."/>
        </authorList>
    </citation>
    <scope>NUCLEOTIDE SEQUENCE</scope>
    <source>
        <strain evidence="11">SWU-2019-XX</strain>
        <tissue evidence="11">Muscle</tissue>
    </source>
</reference>
<keyword evidence="4 6" id="KW-1015">Disulfide bond</keyword>
<dbReference type="AlphaFoldDB" id="A0A8T0ASS1"/>
<dbReference type="Pfam" id="PF00084">
    <property type="entry name" value="Sushi"/>
    <property type="match status" value="7"/>
</dbReference>
<feature type="domain" description="Sushi" evidence="10">
    <location>
        <begin position="206"/>
        <end position="264"/>
    </location>
</feature>
<comment type="caution">
    <text evidence="6">Lacks conserved residue(s) required for the propagation of feature annotation.</text>
</comment>
<keyword evidence="12" id="KW-1185">Reference proteome</keyword>
<keyword evidence="5" id="KW-0325">Glycoprotein</keyword>
<feature type="domain" description="Sushi" evidence="10">
    <location>
        <begin position="328"/>
        <end position="385"/>
    </location>
</feature>
<evidence type="ECO:0000256" key="2">
    <source>
        <dbReference type="ARBA" id="ARBA00022729"/>
    </source>
</evidence>
<dbReference type="InterPro" id="IPR000436">
    <property type="entry name" value="Sushi_SCR_CCP_dom"/>
</dbReference>
<evidence type="ECO:0000256" key="5">
    <source>
        <dbReference type="ARBA" id="ARBA00023180"/>
    </source>
</evidence>
<protein>
    <recommendedName>
        <fullName evidence="10">Sushi domain-containing protein</fullName>
    </recommendedName>
</protein>
<keyword evidence="1 6" id="KW-0768">Sushi</keyword>
<dbReference type="InterPro" id="IPR050350">
    <property type="entry name" value="Compl-Cell_Adhes-Reg"/>
</dbReference>
<feature type="domain" description="Sushi" evidence="10">
    <location>
        <begin position="88"/>
        <end position="145"/>
    </location>
</feature>
<dbReference type="SMART" id="SM00032">
    <property type="entry name" value="CCP"/>
    <property type="match status" value="8"/>
</dbReference>
<evidence type="ECO:0000256" key="4">
    <source>
        <dbReference type="ARBA" id="ARBA00023157"/>
    </source>
</evidence>
<dbReference type="SUPFAM" id="SSF57535">
    <property type="entry name" value="Complement control module/SCR domain"/>
    <property type="match status" value="8"/>
</dbReference>
<keyword evidence="3" id="KW-0677">Repeat</keyword>
<evidence type="ECO:0000313" key="11">
    <source>
        <dbReference type="EMBL" id="KAF7696153.1"/>
    </source>
</evidence>